<dbReference type="NCBIfam" id="TIGR03696">
    <property type="entry name" value="Rhs_assc_core"/>
    <property type="match status" value="1"/>
</dbReference>
<evidence type="ECO:0000313" key="3">
    <source>
        <dbReference type="EMBL" id="MEK8130477.1"/>
    </source>
</evidence>
<dbReference type="InterPro" id="IPR022385">
    <property type="entry name" value="Rhs_assc_core"/>
</dbReference>
<organism evidence="3 4">
    <name type="scientific">Paenibacillus filicis</name>
    <dbReference type="NCBI Taxonomy" id="669464"/>
    <lineage>
        <taxon>Bacteria</taxon>
        <taxon>Bacillati</taxon>
        <taxon>Bacillota</taxon>
        <taxon>Bacilli</taxon>
        <taxon>Bacillales</taxon>
        <taxon>Paenibacillaceae</taxon>
        <taxon>Paenibacillus</taxon>
    </lineage>
</organism>
<dbReference type="Gene3D" id="2.180.10.10">
    <property type="entry name" value="RHS repeat-associated core"/>
    <property type="match status" value="1"/>
</dbReference>
<proteinExistence type="predicted"/>
<protein>
    <submittedName>
        <fullName evidence="3">RHS repeat-associated core domain-containing protein</fullName>
    </submittedName>
</protein>
<reference evidence="3 4" key="1">
    <citation type="submission" date="2024-04" db="EMBL/GenBank/DDBJ databases">
        <title>draft genome sequnece of Paenibacillus filicis.</title>
        <authorList>
            <person name="Kim D.-U."/>
        </authorList>
    </citation>
    <scope>NUCLEOTIDE SEQUENCE [LARGE SCALE GENOMIC DNA]</scope>
    <source>
        <strain evidence="3 4">KACC14197</strain>
    </source>
</reference>
<keyword evidence="4" id="KW-1185">Reference proteome</keyword>
<comment type="caution">
    <text evidence="3">The sequence shown here is derived from an EMBL/GenBank/DDBJ whole genome shotgun (WGS) entry which is preliminary data.</text>
</comment>
<evidence type="ECO:0000256" key="1">
    <source>
        <dbReference type="ARBA" id="ARBA00022737"/>
    </source>
</evidence>
<dbReference type="Pfam" id="PF25023">
    <property type="entry name" value="TEN_YD-shell"/>
    <property type="match status" value="1"/>
</dbReference>
<dbReference type="RefSeq" id="WP_341417619.1">
    <property type="nucleotide sequence ID" value="NZ_JBBPCC010000015.1"/>
</dbReference>
<dbReference type="EMBL" id="JBBPCC010000015">
    <property type="protein sequence ID" value="MEK8130477.1"/>
    <property type="molecule type" value="Genomic_DNA"/>
</dbReference>
<dbReference type="PANTHER" id="PTHR32305">
    <property type="match status" value="1"/>
</dbReference>
<dbReference type="InterPro" id="IPR050708">
    <property type="entry name" value="T6SS_VgrG/RHS"/>
</dbReference>
<gene>
    <name evidence="3" type="ORF">WMW72_21445</name>
</gene>
<keyword evidence="1" id="KW-0677">Repeat</keyword>
<evidence type="ECO:0000313" key="4">
    <source>
        <dbReference type="Proteomes" id="UP001469365"/>
    </source>
</evidence>
<feature type="domain" description="Teneurin-like YD-shell" evidence="2">
    <location>
        <begin position="31"/>
        <end position="280"/>
    </location>
</feature>
<accession>A0ABU9DNN9</accession>
<dbReference type="InterPro" id="IPR056823">
    <property type="entry name" value="TEN-like_YD-shell"/>
</dbReference>
<dbReference type="InterPro" id="IPR006530">
    <property type="entry name" value="YD"/>
</dbReference>
<name>A0ABU9DNN9_9BACL</name>
<evidence type="ECO:0000259" key="2">
    <source>
        <dbReference type="Pfam" id="PF25023"/>
    </source>
</evidence>
<dbReference type="NCBIfam" id="TIGR01643">
    <property type="entry name" value="YD_repeat_2x"/>
    <property type="match status" value="1"/>
</dbReference>
<sequence length="300" mass="34161">MGTNPAQWDATYLCKQNNLPATVQLLQGLTSTWTWTYEGLKSTLIHVQTGKGTLHNYQYTNNLKGNQTLRVQDGQSQSFVYDKLSRIQTSSEYQENYTYDSRCSLQTLQSMKPMMLTDQSFTYDKKNRLTMVKGGQGNSVSYKYNGDGLLTERSENGNTTRYYYDGSNIIAEGQVVGSVVTRKASYIRGNRLVARVDAAGTKTYYMHNGHGDVVGLVNAAGQVVNTYTYDIWGNPLTTQEQVQQPFRYSGEYWDSSTGLQYLRARWYDPSIGRFINEDTYEGDIANPLSLNLIRMWRIIR</sequence>
<dbReference type="PANTHER" id="PTHR32305:SF15">
    <property type="entry name" value="PROTEIN RHSA-RELATED"/>
    <property type="match status" value="1"/>
</dbReference>
<dbReference type="Proteomes" id="UP001469365">
    <property type="component" value="Unassembled WGS sequence"/>
</dbReference>